<gene>
    <name evidence="1" type="ORF">WNY57_13540</name>
</gene>
<accession>A0ABU9TIA7</accession>
<proteinExistence type="predicted"/>
<name>A0ABU9TIA7_9GAMM</name>
<keyword evidence="2" id="KW-1185">Reference proteome</keyword>
<dbReference type="EMBL" id="JBBMQX010000010">
    <property type="protein sequence ID" value="MEM5533453.1"/>
    <property type="molecule type" value="Genomic_DNA"/>
</dbReference>
<dbReference type="RefSeq" id="WP_342879967.1">
    <property type="nucleotide sequence ID" value="NZ_JBBMQX010000010.1"/>
</dbReference>
<dbReference type="InterPro" id="IPR025534">
    <property type="entry name" value="DUF4420"/>
</dbReference>
<comment type="caution">
    <text evidence="1">The sequence shown here is derived from an EMBL/GenBank/DDBJ whole genome shotgun (WGS) entry which is preliminary data.</text>
</comment>
<protein>
    <submittedName>
        <fullName evidence="1">PD-(D/E)XK motif protein</fullName>
    </submittedName>
</protein>
<dbReference type="Proteomes" id="UP001457661">
    <property type="component" value="Unassembled WGS sequence"/>
</dbReference>
<reference evidence="1 2" key="1">
    <citation type="submission" date="2024-03" db="EMBL/GenBank/DDBJ databases">
        <title>Community enrichment and isolation of bacterial strains for fucoidan degradation.</title>
        <authorList>
            <person name="Sichert A."/>
        </authorList>
    </citation>
    <scope>NUCLEOTIDE SEQUENCE [LARGE SCALE GENOMIC DNA]</scope>
    <source>
        <strain evidence="1 2">AS26</strain>
    </source>
</reference>
<evidence type="ECO:0000313" key="2">
    <source>
        <dbReference type="Proteomes" id="UP001457661"/>
    </source>
</evidence>
<dbReference type="Pfam" id="PF14390">
    <property type="entry name" value="DUF4420"/>
    <property type="match status" value="1"/>
</dbReference>
<sequence>MFENIWDKLAPPSAPSLYRTLRFDKNSQLALLLGKNHHGKRCLIFNIPKDFYIDFNSIEKAHISLTYEKELSCLVLSLETSDFNDLFDDLAFSFNNALKCEVSLDKATNLFIKTFIKWSVFFEQPIENRLPKSSIIGLFGELFQLKKLLSAEISPLSINETLLSWKGPYDEVHDFEFENSSLEVKTKLSSSGYIQISSEYQLERKENKKLSLVVLNMQDNIINGEPISSLFLYIKGYITSKNGNLEILLSALSQLGLSQKSIFQYDNWRYIVTDSCEYDCEHSKFPRLVSSLLPTSIRNVKYSIYLNELEMFIIDKEVF</sequence>
<evidence type="ECO:0000313" key="1">
    <source>
        <dbReference type="EMBL" id="MEM5533453.1"/>
    </source>
</evidence>
<organism evidence="1 2">
    <name type="scientific">Pseudoalteromonas arctica</name>
    <dbReference type="NCBI Taxonomy" id="394751"/>
    <lineage>
        <taxon>Bacteria</taxon>
        <taxon>Pseudomonadati</taxon>
        <taxon>Pseudomonadota</taxon>
        <taxon>Gammaproteobacteria</taxon>
        <taxon>Alteromonadales</taxon>
        <taxon>Pseudoalteromonadaceae</taxon>
        <taxon>Pseudoalteromonas</taxon>
    </lineage>
</organism>